<accession>A0AAD8AMK1</accession>
<reference evidence="2" key="1">
    <citation type="journal article" date="2023" name="IScience">
        <title>Live-bearing cockroach genome reveals convergent evolutionary mechanisms linked to viviparity in insects and beyond.</title>
        <authorList>
            <person name="Fouks B."/>
            <person name="Harrison M.C."/>
            <person name="Mikhailova A.A."/>
            <person name="Marchal E."/>
            <person name="English S."/>
            <person name="Carruthers M."/>
            <person name="Jennings E.C."/>
            <person name="Chiamaka E.L."/>
            <person name="Frigard R.A."/>
            <person name="Pippel M."/>
            <person name="Attardo G.M."/>
            <person name="Benoit J.B."/>
            <person name="Bornberg-Bauer E."/>
            <person name="Tobe S.S."/>
        </authorList>
    </citation>
    <scope>NUCLEOTIDE SEQUENCE</scope>
    <source>
        <strain evidence="2">Stay&amp;Tobe</strain>
    </source>
</reference>
<keyword evidence="1" id="KW-0812">Transmembrane</keyword>
<evidence type="ECO:0000313" key="3">
    <source>
        <dbReference type="Proteomes" id="UP001233999"/>
    </source>
</evidence>
<gene>
    <name evidence="2" type="ORF">L9F63_000872</name>
</gene>
<feature type="non-terminal residue" evidence="2">
    <location>
        <position position="85"/>
    </location>
</feature>
<keyword evidence="1" id="KW-1133">Transmembrane helix</keyword>
<keyword evidence="3" id="KW-1185">Reference proteome</keyword>
<sequence>SLFPKCLKSKIRDFRYFYVTKVFIPSAVFISNMSYIHLTNLLIRYKACDSSWGLLWHSLLHVDERQSAVIFLQQMQNRTRVAGVE</sequence>
<protein>
    <submittedName>
        <fullName evidence="2">Uncharacterized protein</fullName>
    </submittedName>
</protein>
<evidence type="ECO:0000256" key="1">
    <source>
        <dbReference type="SAM" id="Phobius"/>
    </source>
</evidence>
<evidence type="ECO:0000313" key="2">
    <source>
        <dbReference type="EMBL" id="KAJ9600977.1"/>
    </source>
</evidence>
<feature type="non-terminal residue" evidence="2">
    <location>
        <position position="1"/>
    </location>
</feature>
<feature type="transmembrane region" description="Helical" evidence="1">
    <location>
        <begin position="16"/>
        <end position="36"/>
    </location>
</feature>
<keyword evidence="1" id="KW-0472">Membrane</keyword>
<proteinExistence type="predicted"/>
<name>A0AAD8AMK1_DIPPU</name>
<organism evidence="2 3">
    <name type="scientific">Diploptera punctata</name>
    <name type="common">Pacific beetle cockroach</name>
    <dbReference type="NCBI Taxonomy" id="6984"/>
    <lineage>
        <taxon>Eukaryota</taxon>
        <taxon>Metazoa</taxon>
        <taxon>Ecdysozoa</taxon>
        <taxon>Arthropoda</taxon>
        <taxon>Hexapoda</taxon>
        <taxon>Insecta</taxon>
        <taxon>Pterygota</taxon>
        <taxon>Neoptera</taxon>
        <taxon>Polyneoptera</taxon>
        <taxon>Dictyoptera</taxon>
        <taxon>Blattodea</taxon>
        <taxon>Blaberoidea</taxon>
        <taxon>Blaberidae</taxon>
        <taxon>Diplopterinae</taxon>
        <taxon>Diploptera</taxon>
    </lineage>
</organism>
<dbReference type="Proteomes" id="UP001233999">
    <property type="component" value="Unassembled WGS sequence"/>
</dbReference>
<comment type="caution">
    <text evidence="2">The sequence shown here is derived from an EMBL/GenBank/DDBJ whole genome shotgun (WGS) entry which is preliminary data.</text>
</comment>
<dbReference type="AlphaFoldDB" id="A0AAD8AMK1"/>
<dbReference type="EMBL" id="JASPKZ010000039">
    <property type="protein sequence ID" value="KAJ9600977.1"/>
    <property type="molecule type" value="Genomic_DNA"/>
</dbReference>
<reference evidence="2" key="2">
    <citation type="submission" date="2023-05" db="EMBL/GenBank/DDBJ databases">
        <authorList>
            <person name="Fouks B."/>
        </authorList>
    </citation>
    <scope>NUCLEOTIDE SEQUENCE</scope>
    <source>
        <strain evidence="2">Stay&amp;Tobe</strain>
        <tissue evidence="2">Testes</tissue>
    </source>
</reference>